<dbReference type="Gene3D" id="1.25.40.10">
    <property type="entry name" value="Tetratricopeptide repeat domain"/>
    <property type="match status" value="1"/>
</dbReference>
<dbReference type="AlphaFoldDB" id="A0A0G4FNK9"/>
<dbReference type="PANTHER" id="PTHR46035:SF1">
    <property type="entry name" value="TETRATRICOPEPTIDE REPEAT PROTEIN 4"/>
    <property type="match status" value="1"/>
</dbReference>
<evidence type="ECO:0000256" key="1">
    <source>
        <dbReference type="ARBA" id="ARBA00022737"/>
    </source>
</evidence>
<dbReference type="GO" id="GO:0030544">
    <property type="term" value="F:Hsp70 protein binding"/>
    <property type="evidence" value="ECO:0007669"/>
    <property type="project" value="TreeGrafter"/>
</dbReference>
<dbReference type="PANTHER" id="PTHR46035">
    <property type="entry name" value="TETRATRICOPEPTIDE REPEAT PROTEIN 4"/>
    <property type="match status" value="1"/>
</dbReference>
<dbReference type="VEuPathDB" id="CryptoDB:Cvel_3545"/>
<keyword evidence="3" id="KW-0175">Coiled coil</keyword>
<accession>A0A0G4FNK9</accession>
<keyword evidence="2" id="KW-0802">TPR repeat</keyword>
<dbReference type="GO" id="GO:0006457">
    <property type="term" value="P:protein folding"/>
    <property type="evidence" value="ECO:0007669"/>
    <property type="project" value="TreeGrafter"/>
</dbReference>
<protein>
    <recommendedName>
        <fullName evidence="4">Cns1/TTC4 wheel domain-containing protein</fullName>
    </recommendedName>
</protein>
<dbReference type="EMBL" id="CDMZ01000496">
    <property type="protein sequence ID" value="CEM15642.1"/>
    <property type="molecule type" value="Genomic_DNA"/>
</dbReference>
<dbReference type="InterPro" id="IPR044059">
    <property type="entry name" value="Csn1/TTC4_wheel"/>
</dbReference>
<evidence type="ECO:0000256" key="2">
    <source>
        <dbReference type="ARBA" id="ARBA00022803"/>
    </source>
</evidence>
<keyword evidence="1" id="KW-0677">Repeat</keyword>
<sequence>MENLQTTLAPKAEITTGVSELDDFFDFDLTEEQLAKLNEKYGDKEHPLFMDELPTNLEDYPELEALQQLIYAEGETPDSIAANFKQHGNEFVKEGPKKYREALHCYTQALDQPTTDTKLRSVLHSNRAHVRLHLKNYPGAVDDARHAIRSDVSNVKAYWRGAKASTELGLYKQVIGFCDAGLKQDGENAELKKLKAQAAERLEEAEVQKEKVAQAEKVEEKKKETTQEKVARTFKERGIQVEAPLYDMGARYSGKASVDLMGRLKMPVAFLYDESLQSDFIEEFGEEDLIEEHLQTMFPGDRFVEWDSEKKYVWDKLAVYFEPGGPETGLMVRVSRDWSLKQVLFKRKRTAHIPVFHILVENSPAHRAFLEANHCEDAIRKK</sequence>
<proteinExistence type="predicted"/>
<dbReference type="GO" id="GO:0005634">
    <property type="term" value="C:nucleus"/>
    <property type="evidence" value="ECO:0007669"/>
    <property type="project" value="TreeGrafter"/>
</dbReference>
<reference evidence="5" key="1">
    <citation type="submission" date="2014-11" db="EMBL/GenBank/DDBJ databases">
        <authorList>
            <person name="Otto D Thomas"/>
            <person name="Naeem Raeece"/>
        </authorList>
    </citation>
    <scope>NUCLEOTIDE SEQUENCE</scope>
</reference>
<gene>
    <name evidence="5" type="ORF">Cvel_3545</name>
</gene>
<dbReference type="InterPro" id="IPR011990">
    <property type="entry name" value="TPR-like_helical_dom_sf"/>
</dbReference>
<organism evidence="5">
    <name type="scientific">Chromera velia CCMP2878</name>
    <dbReference type="NCBI Taxonomy" id="1169474"/>
    <lineage>
        <taxon>Eukaryota</taxon>
        <taxon>Sar</taxon>
        <taxon>Alveolata</taxon>
        <taxon>Colpodellida</taxon>
        <taxon>Chromeraceae</taxon>
        <taxon>Chromera</taxon>
    </lineage>
</organism>
<dbReference type="PhylomeDB" id="A0A0G4FNK9"/>
<feature type="domain" description="Cns1/TTC4 wheel" evidence="4">
    <location>
        <begin position="261"/>
        <end position="351"/>
    </location>
</feature>
<evidence type="ECO:0000256" key="3">
    <source>
        <dbReference type="SAM" id="Coils"/>
    </source>
</evidence>
<dbReference type="CDD" id="cd21377">
    <property type="entry name" value="CTWD_Cns1-like"/>
    <property type="match status" value="1"/>
</dbReference>
<evidence type="ECO:0000313" key="5">
    <source>
        <dbReference type="EMBL" id="CEM15642.1"/>
    </source>
</evidence>
<feature type="coiled-coil region" evidence="3">
    <location>
        <begin position="188"/>
        <end position="228"/>
    </location>
</feature>
<dbReference type="SUPFAM" id="SSF48452">
    <property type="entry name" value="TPR-like"/>
    <property type="match status" value="1"/>
</dbReference>
<dbReference type="GO" id="GO:0051879">
    <property type="term" value="F:Hsp90 protein binding"/>
    <property type="evidence" value="ECO:0007669"/>
    <property type="project" value="InterPro"/>
</dbReference>
<evidence type="ECO:0000259" key="4">
    <source>
        <dbReference type="Pfam" id="PF18972"/>
    </source>
</evidence>
<dbReference type="GO" id="GO:0005829">
    <property type="term" value="C:cytosol"/>
    <property type="evidence" value="ECO:0007669"/>
    <property type="project" value="TreeGrafter"/>
</dbReference>
<dbReference type="Pfam" id="PF18972">
    <property type="entry name" value="Wheel"/>
    <property type="match status" value="1"/>
</dbReference>
<name>A0A0G4FNK9_9ALVE</name>